<keyword evidence="2" id="KW-0326">Glycosidase</keyword>
<evidence type="ECO:0000313" key="3">
    <source>
        <dbReference type="Proteomes" id="UP001594351"/>
    </source>
</evidence>
<dbReference type="SUPFAM" id="SSF101478">
    <property type="entry name" value="ADP-ribosylglycohydrolase"/>
    <property type="match status" value="1"/>
</dbReference>
<sequence length="443" mass="50343">MADRRADDFMKSGWQRHIYQDISSVWVIGLITAFSIFLSTPGPAANPQEQLISSDDYLNKMQAGWIGQMIGAEWGLPTEYKFKGRIIPMRSVPEFEPSMINKAFINDDLYVELTYLRSLETHGLDVSARQAGLDLAGTYYKLWHANDIGRRNVRSSIAPPDSGHPRFNKHADDIDYQIEADFSGLISPGLPNSVIQLGQRFGSITNYGDGIYGGQFIGGMYAAAFFETDIQKIIEAGLKCIPHASQYHECIRDVLTWYRQQPDNWLKTWRLINEKYYLNPNYRRFSCERLPKSSRDVDAKINGAYVVMGLLYGNRDPDKTIIIAMRCGQDSDCNPSTAAGILFTTLGFSGLPERFKANLNTKKKFMGSPYNFQKLVAVCEKLFQQNLIRCQGRIVKTEKGTITYFIPIRLPQPGPLKQSWIPDPPQNCRYSYDELSQIFADKK</sequence>
<dbReference type="Proteomes" id="UP001594351">
    <property type="component" value="Unassembled WGS sequence"/>
</dbReference>
<dbReference type="EMBL" id="JBHPBY010000150">
    <property type="protein sequence ID" value="MFC1851070.1"/>
    <property type="molecule type" value="Genomic_DNA"/>
</dbReference>
<keyword evidence="1" id="KW-1133">Transmembrane helix</keyword>
<reference evidence="2 3" key="1">
    <citation type="submission" date="2024-09" db="EMBL/GenBank/DDBJ databases">
        <title>Laminarin stimulates single cell rates of sulfate reduction while oxygen inhibits transcriptomic activity in coastal marine sediment.</title>
        <authorList>
            <person name="Lindsay M."/>
            <person name="Orcutt B."/>
            <person name="Emerson D."/>
            <person name="Stepanauskas R."/>
            <person name="D'Angelo T."/>
        </authorList>
    </citation>
    <scope>NUCLEOTIDE SEQUENCE [LARGE SCALE GENOMIC DNA]</scope>
    <source>
        <strain evidence="2">SAG AM-311-K15</strain>
    </source>
</reference>
<dbReference type="Gene3D" id="1.10.4080.10">
    <property type="entry name" value="ADP-ribosylation/Crystallin J1"/>
    <property type="match status" value="1"/>
</dbReference>
<dbReference type="Pfam" id="PF03747">
    <property type="entry name" value="ADP_ribosyl_GH"/>
    <property type="match status" value="1"/>
</dbReference>
<keyword evidence="3" id="KW-1185">Reference proteome</keyword>
<comment type="caution">
    <text evidence="2">The sequence shown here is derived from an EMBL/GenBank/DDBJ whole genome shotgun (WGS) entry which is preliminary data.</text>
</comment>
<organism evidence="2 3">
    <name type="scientific">candidate division CSSED10-310 bacterium</name>
    <dbReference type="NCBI Taxonomy" id="2855610"/>
    <lineage>
        <taxon>Bacteria</taxon>
        <taxon>Bacteria division CSSED10-310</taxon>
    </lineage>
</organism>
<proteinExistence type="predicted"/>
<keyword evidence="1" id="KW-0812">Transmembrane</keyword>
<accession>A0ABV6YY05</accession>
<name>A0ABV6YY05_UNCC1</name>
<keyword evidence="1" id="KW-0472">Membrane</keyword>
<evidence type="ECO:0000313" key="2">
    <source>
        <dbReference type="EMBL" id="MFC1851070.1"/>
    </source>
</evidence>
<protein>
    <submittedName>
        <fullName evidence="2">ADP-ribosylglycohydrolase family protein</fullName>
        <ecNumber evidence="2">3.2.2.-</ecNumber>
    </submittedName>
</protein>
<evidence type="ECO:0000256" key="1">
    <source>
        <dbReference type="SAM" id="Phobius"/>
    </source>
</evidence>
<dbReference type="EC" id="3.2.2.-" evidence="2"/>
<feature type="transmembrane region" description="Helical" evidence="1">
    <location>
        <begin position="21"/>
        <end position="38"/>
    </location>
</feature>
<dbReference type="GO" id="GO:0016798">
    <property type="term" value="F:hydrolase activity, acting on glycosyl bonds"/>
    <property type="evidence" value="ECO:0007669"/>
    <property type="project" value="UniProtKB-KW"/>
</dbReference>
<gene>
    <name evidence="2" type="ORF">ACFL27_12825</name>
</gene>
<dbReference type="InterPro" id="IPR005502">
    <property type="entry name" value="Ribosyl_crysJ1"/>
</dbReference>
<keyword evidence="2" id="KW-0378">Hydrolase</keyword>
<dbReference type="InterPro" id="IPR036705">
    <property type="entry name" value="Ribosyl_crysJ1_sf"/>
</dbReference>